<protein>
    <recommendedName>
        <fullName evidence="5">DUF4515 domain-containing protein</fullName>
    </recommendedName>
</protein>
<comment type="caution">
    <text evidence="3">The sequence shown here is derived from an EMBL/GenBank/DDBJ whole genome shotgun (WGS) entry which is preliminary data.</text>
</comment>
<name>A0A315VKW2_GAMAF</name>
<organism evidence="3 4">
    <name type="scientific">Gambusia affinis</name>
    <name type="common">Western mosquitofish</name>
    <name type="synonym">Heterandria affinis</name>
    <dbReference type="NCBI Taxonomy" id="33528"/>
    <lineage>
        <taxon>Eukaryota</taxon>
        <taxon>Metazoa</taxon>
        <taxon>Chordata</taxon>
        <taxon>Craniata</taxon>
        <taxon>Vertebrata</taxon>
        <taxon>Euteleostomi</taxon>
        <taxon>Actinopterygii</taxon>
        <taxon>Neopterygii</taxon>
        <taxon>Teleostei</taxon>
        <taxon>Neoteleostei</taxon>
        <taxon>Acanthomorphata</taxon>
        <taxon>Ovalentaria</taxon>
        <taxon>Atherinomorphae</taxon>
        <taxon>Cyprinodontiformes</taxon>
        <taxon>Poeciliidae</taxon>
        <taxon>Poeciliinae</taxon>
        <taxon>Gambusia</taxon>
    </lineage>
</organism>
<evidence type="ECO:0000313" key="4">
    <source>
        <dbReference type="Proteomes" id="UP000250572"/>
    </source>
</evidence>
<proteinExistence type="predicted"/>
<evidence type="ECO:0008006" key="5">
    <source>
        <dbReference type="Google" id="ProtNLM"/>
    </source>
</evidence>
<evidence type="ECO:0000313" key="3">
    <source>
        <dbReference type="EMBL" id="PWA24151.1"/>
    </source>
</evidence>
<evidence type="ECO:0000256" key="2">
    <source>
        <dbReference type="SAM" id="MobiDB-lite"/>
    </source>
</evidence>
<sequence>MAENFSTEEQERSLFLVQIRYLEEELDRFKLASEELDKQNQELISNYNQLEKDKRDKTERLKRFVAAKEKRMDELSEELQTRLLLGKRGRETLKQDHSITKQQLQEQIDEVQAEIELQAVTLEENDERIVEQRPHVPDIESVEEELLKKKAEHDTFIGQLKRNSELACETLIQHFQDYKEHTENCEANKLLATGRALHLEQTEIAAFLVKEQATLREEIAAVKKKQKYISSTGRGLCRKLTHLSHLRNVNEQDVKLLKKAFLELKEEKEESIKNQEDALIETEALSQQVSKVHQDFQQRVVDIQRLEKELEKETIRRRELEGVKDEAKVILKHILERTERPEPSVQNQRRRTGTCRGRHFTAD</sequence>
<gene>
    <name evidence="3" type="ORF">CCH79_00016256</name>
</gene>
<feature type="coiled-coil region" evidence="1">
    <location>
        <begin position="254"/>
        <end position="323"/>
    </location>
</feature>
<keyword evidence="1" id="KW-0175">Coiled coil</keyword>
<dbReference type="EMBL" id="NHOQ01001472">
    <property type="protein sequence ID" value="PWA24151.1"/>
    <property type="molecule type" value="Genomic_DNA"/>
</dbReference>
<reference evidence="3 4" key="1">
    <citation type="journal article" date="2018" name="G3 (Bethesda)">
        <title>A High-Quality Reference Genome for the Invasive Mosquitofish Gambusia affinis Using a Chicago Library.</title>
        <authorList>
            <person name="Hoffberg S.L."/>
            <person name="Troendle N.J."/>
            <person name="Glenn T.C."/>
            <person name="Mahmud O."/>
            <person name="Louha S."/>
            <person name="Chalopin D."/>
            <person name="Bennetzen J.L."/>
            <person name="Mauricio R."/>
        </authorList>
    </citation>
    <scope>NUCLEOTIDE SEQUENCE [LARGE SCALE GENOMIC DNA]</scope>
    <source>
        <strain evidence="3">NE01/NJP1002.9</strain>
        <tissue evidence="3">Muscle</tissue>
    </source>
</reference>
<feature type="compositionally biased region" description="Basic residues" evidence="2">
    <location>
        <begin position="348"/>
        <end position="363"/>
    </location>
</feature>
<accession>A0A315VKW2</accession>
<feature type="region of interest" description="Disordered" evidence="2">
    <location>
        <begin position="338"/>
        <end position="363"/>
    </location>
</feature>
<evidence type="ECO:0000256" key="1">
    <source>
        <dbReference type="SAM" id="Coils"/>
    </source>
</evidence>
<dbReference type="AlphaFoldDB" id="A0A315VKW2"/>
<keyword evidence="4" id="KW-1185">Reference proteome</keyword>
<dbReference type="Proteomes" id="UP000250572">
    <property type="component" value="Unassembled WGS sequence"/>
</dbReference>
<feature type="coiled-coil region" evidence="1">
    <location>
        <begin position="19"/>
        <end position="121"/>
    </location>
</feature>